<name>A0A1H1Y3D5_9BRAD</name>
<evidence type="ECO:0000256" key="10">
    <source>
        <dbReference type="ARBA" id="ARBA00023239"/>
    </source>
</evidence>
<comment type="similarity">
    <text evidence="13">Belongs to the enoyl-CoA hydratase/isomerase family.</text>
</comment>
<dbReference type="InterPro" id="IPR018376">
    <property type="entry name" value="Enoyl-CoA_hyd/isom_CS"/>
</dbReference>
<feature type="domain" description="3-hydroxyacyl-CoA dehydrogenase NAD binding" evidence="15">
    <location>
        <begin position="329"/>
        <end position="507"/>
    </location>
</feature>
<reference evidence="17" key="1">
    <citation type="submission" date="2016-10" db="EMBL/GenBank/DDBJ databases">
        <authorList>
            <person name="Varghese N."/>
            <person name="Submissions S."/>
        </authorList>
    </citation>
    <scope>NUCLEOTIDE SEQUENCE [LARGE SCALE GENOMIC DNA]</scope>
    <source>
        <strain evidence="17">GAS369</strain>
    </source>
</reference>
<dbReference type="FunFam" id="1.10.1040.50:FF:000005">
    <property type="entry name" value="Probable 3-hydroxyacyl-CoA dehydrogenase"/>
    <property type="match status" value="1"/>
</dbReference>
<evidence type="ECO:0000259" key="14">
    <source>
        <dbReference type="Pfam" id="PF00725"/>
    </source>
</evidence>
<feature type="domain" description="3-hydroxyacyl-CoA dehydrogenase C-terminal" evidence="14">
    <location>
        <begin position="510"/>
        <end position="607"/>
    </location>
</feature>
<evidence type="ECO:0000256" key="9">
    <source>
        <dbReference type="ARBA" id="ARBA00023098"/>
    </source>
</evidence>
<evidence type="ECO:0000256" key="7">
    <source>
        <dbReference type="ARBA" id="ARBA00023002"/>
    </source>
</evidence>
<keyword evidence="10" id="KW-0456">Lyase</keyword>
<dbReference type="EC" id="4.2.1.17" evidence="4"/>
<dbReference type="InterPro" id="IPR029045">
    <property type="entry name" value="ClpP/crotonase-like_dom_sf"/>
</dbReference>
<evidence type="ECO:0000256" key="6">
    <source>
        <dbReference type="ARBA" id="ARBA00022963"/>
    </source>
</evidence>
<dbReference type="PANTHER" id="PTHR43612">
    <property type="entry name" value="TRIFUNCTIONAL ENZYME SUBUNIT ALPHA"/>
    <property type="match status" value="1"/>
</dbReference>
<dbReference type="SUPFAM" id="SSF48179">
    <property type="entry name" value="6-phosphogluconate dehydrogenase C-terminal domain-like"/>
    <property type="match status" value="2"/>
</dbReference>
<dbReference type="InterPro" id="IPR006108">
    <property type="entry name" value="3HC_DH_C"/>
</dbReference>
<organism evidence="16 17">
    <name type="scientific">Bradyrhizobium canariense</name>
    <dbReference type="NCBI Taxonomy" id="255045"/>
    <lineage>
        <taxon>Bacteria</taxon>
        <taxon>Pseudomonadati</taxon>
        <taxon>Pseudomonadota</taxon>
        <taxon>Alphaproteobacteria</taxon>
        <taxon>Hyphomicrobiales</taxon>
        <taxon>Nitrobacteraceae</taxon>
        <taxon>Bradyrhizobium</taxon>
    </lineage>
</organism>
<comment type="pathway">
    <text evidence="1">Lipid metabolism; fatty acid beta-oxidation.</text>
</comment>
<evidence type="ECO:0000256" key="3">
    <source>
        <dbReference type="ARBA" id="ARBA00008750"/>
    </source>
</evidence>
<keyword evidence="7" id="KW-0560">Oxidoreductase</keyword>
<dbReference type="InterPro" id="IPR050136">
    <property type="entry name" value="FA_oxidation_alpha_subunit"/>
</dbReference>
<dbReference type="CDD" id="cd06558">
    <property type="entry name" value="crotonase-like"/>
    <property type="match status" value="1"/>
</dbReference>
<dbReference type="GO" id="GO:0006635">
    <property type="term" value="P:fatty acid beta-oxidation"/>
    <property type="evidence" value="ECO:0007669"/>
    <property type="project" value="UniProtKB-UniPathway"/>
</dbReference>
<comment type="catalytic activity">
    <reaction evidence="12">
        <text>a (3S)-3-hydroxyacyl-CoA + NAD(+) = a 3-oxoacyl-CoA + NADH + H(+)</text>
        <dbReference type="Rhea" id="RHEA:22432"/>
        <dbReference type="ChEBI" id="CHEBI:15378"/>
        <dbReference type="ChEBI" id="CHEBI:57318"/>
        <dbReference type="ChEBI" id="CHEBI:57540"/>
        <dbReference type="ChEBI" id="CHEBI:57945"/>
        <dbReference type="ChEBI" id="CHEBI:90726"/>
        <dbReference type="EC" id="1.1.1.35"/>
    </reaction>
</comment>
<dbReference type="Gene3D" id="1.10.1040.50">
    <property type="match status" value="1"/>
</dbReference>
<proteinExistence type="inferred from homology"/>
<dbReference type="PROSITE" id="PS00166">
    <property type="entry name" value="ENOYL_COA_HYDRATASE"/>
    <property type="match status" value="1"/>
</dbReference>
<comment type="similarity">
    <text evidence="2">In the central section; belongs to the 3-hydroxyacyl-CoA dehydrogenase family.</text>
</comment>
<evidence type="ECO:0000256" key="12">
    <source>
        <dbReference type="ARBA" id="ARBA00049556"/>
    </source>
</evidence>
<comment type="similarity">
    <text evidence="3">In the N-terminal section; belongs to the enoyl-CoA hydratase/isomerase family.</text>
</comment>
<gene>
    <name evidence="16" type="ORF">SAMN05444158_4611</name>
</gene>
<accession>A0A1H1Y3D5</accession>
<evidence type="ECO:0000256" key="13">
    <source>
        <dbReference type="RuleBase" id="RU003707"/>
    </source>
</evidence>
<keyword evidence="11" id="KW-0511">Multifunctional enzyme</keyword>
<evidence type="ECO:0000256" key="4">
    <source>
        <dbReference type="ARBA" id="ARBA00012076"/>
    </source>
</evidence>
<keyword evidence="8" id="KW-0520">NAD</keyword>
<dbReference type="SUPFAM" id="SSF52096">
    <property type="entry name" value="ClpP/crotonase"/>
    <property type="match status" value="1"/>
</dbReference>
<dbReference type="FunFam" id="3.40.50.720:FF:000009">
    <property type="entry name" value="Fatty oxidation complex, alpha subunit"/>
    <property type="match status" value="1"/>
</dbReference>
<dbReference type="InterPro" id="IPR006176">
    <property type="entry name" value="3-OHacyl-CoA_DH_NAD-bd"/>
</dbReference>
<keyword evidence="17" id="KW-1185">Reference proteome</keyword>
<evidence type="ECO:0000256" key="1">
    <source>
        <dbReference type="ARBA" id="ARBA00005005"/>
    </source>
</evidence>
<evidence type="ECO:0000313" key="17">
    <source>
        <dbReference type="Proteomes" id="UP000243904"/>
    </source>
</evidence>
<evidence type="ECO:0000256" key="8">
    <source>
        <dbReference type="ARBA" id="ARBA00023027"/>
    </source>
</evidence>
<dbReference type="UniPathway" id="UPA00659"/>
<evidence type="ECO:0000256" key="2">
    <source>
        <dbReference type="ARBA" id="ARBA00007005"/>
    </source>
</evidence>
<sequence length="738" mass="80011">MAYKNFKIETDADGIALVTWDTPGRSMNVLDETSINELEAIVKQTSADAAVKGVVITSGKEALSAGADLSMLEGMARTYADVLKARGEEAANQMLFDQSRRFSLVFRGIETSGKPWVAAINGLALGGGFELTLSCHYRVAAENPKTRLGLPEVKVGLFPGAGGTQRVPRIVPPQDAMQLLLKGEAITLDKAKALKLVDAVVPAADLIKTAKDWIKGGGKAVAPWDEKGFKLPGGPVYSKAGMMMFPAGNAIFRRETYDNYPAARAIMQCVYEGLQLPIDAALRVESRHFAQILRSKEAAAMIRSLFLSMQELNKGARRPQNVPPTKVKKLAVIGAGFMGASVGYVSARAGIDVVLIDRDQESADKGKGHASAVIDDLIKKGRAKEGDREKILSRISATADYNVLKDCDLIIEAVFEDRKVKAETYAKAQPLLKSDAIFASNTSTLPINSLAEEFKDQGKFIGIHFFSPVEKMMLVEIIVGKNTGDVALATALDYVRTIGKTPIVVNDSRGFFANRCVLRFTAEGLEMLMEGVPPAMIENTAKMAGMPVGPLSLSDEVALDLVLKIMKATEADLGANAIDQAQKKLLVEMVEKQGRFGRKNSKGFYDYPEKGKGQKSLWSALGGLQPKHLDPDTLDIEEMKQRFLVVQAVEAARTVEDHVITDMREADVGSILGFGFAPFTGGTLSYIDFLGTKKFVELCHKLEAKYGSRFSPPKLLVDMAAKGETFYGRFPPKKQAAA</sequence>
<keyword evidence="9" id="KW-0443">Lipid metabolism</keyword>
<dbReference type="Gene3D" id="3.40.50.720">
    <property type="entry name" value="NAD(P)-binding Rossmann-like Domain"/>
    <property type="match status" value="1"/>
</dbReference>
<evidence type="ECO:0000259" key="15">
    <source>
        <dbReference type="Pfam" id="PF02737"/>
    </source>
</evidence>
<dbReference type="InterPro" id="IPR001753">
    <property type="entry name" value="Enoyl-CoA_hydra/iso"/>
</dbReference>
<dbReference type="SUPFAM" id="SSF51735">
    <property type="entry name" value="NAD(P)-binding Rossmann-fold domains"/>
    <property type="match status" value="1"/>
</dbReference>
<keyword evidence="5" id="KW-0276">Fatty acid metabolism</keyword>
<dbReference type="PANTHER" id="PTHR43612:SF3">
    <property type="entry name" value="TRIFUNCTIONAL ENZYME SUBUNIT ALPHA, MITOCHONDRIAL"/>
    <property type="match status" value="1"/>
</dbReference>
<dbReference type="Proteomes" id="UP000243904">
    <property type="component" value="Chromosome I"/>
</dbReference>
<keyword evidence="6" id="KW-0442">Lipid degradation</keyword>
<dbReference type="InterPro" id="IPR008927">
    <property type="entry name" value="6-PGluconate_DH-like_C_sf"/>
</dbReference>
<evidence type="ECO:0000313" key="16">
    <source>
        <dbReference type="EMBL" id="SDT15902.1"/>
    </source>
</evidence>
<dbReference type="Pfam" id="PF02737">
    <property type="entry name" value="3HCDH_N"/>
    <property type="match status" value="1"/>
</dbReference>
<dbReference type="AlphaFoldDB" id="A0A1H1Y3D5"/>
<dbReference type="InterPro" id="IPR036291">
    <property type="entry name" value="NAD(P)-bd_dom_sf"/>
</dbReference>
<protein>
    <recommendedName>
        <fullName evidence="4">enoyl-CoA hydratase</fullName>
        <ecNumber evidence="4">4.2.1.17</ecNumber>
    </recommendedName>
</protein>
<dbReference type="RefSeq" id="WP_146688934.1">
    <property type="nucleotide sequence ID" value="NZ_LT629750.1"/>
</dbReference>
<dbReference type="GO" id="GO:0004300">
    <property type="term" value="F:enoyl-CoA hydratase activity"/>
    <property type="evidence" value="ECO:0007669"/>
    <property type="project" value="UniProtKB-EC"/>
</dbReference>
<dbReference type="GO" id="GO:0070403">
    <property type="term" value="F:NAD+ binding"/>
    <property type="evidence" value="ECO:0007669"/>
    <property type="project" value="InterPro"/>
</dbReference>
<dbReference type="GO" id="GO:0016509">
    <property type="term" value="F:long-chain (3S)-3-hydroxyacyl-CoA dehydrogenase (NAD+) activity"/>
    <property type="evidence" value="ECO:0007669"/>
    <property type="project" value="TreeGrafter"/>
</dbReference>
<evidence type="ECO:0000256" key="5">
    <source>
        <dbReference type="ARBA" id="ARBA00022832"/>
    </source>
</evidence>
<dbReference type="Pfam" id="PF00378">
    <property type="entry name" value="ECH_1"/>
    <property type="match status" value="1"/>
</dbReference>
<dbReference type="Gene3D" id="3.90.226.10">
    <property type="entry name" value="2-enoyl-CoA Hydratase, Chain A, domain 1"/>
    <property type="match status" value="1"/>
</dbReference>
<evidence type="ECO:0000256" key="11">
    <source>
        <dbReference type="ARBA" id="ARBA00023268"/>
    </source>
</evidence>
<dbReference type="EMBL" id="LT629750">
    <property type="protein sequence ID" value="SDT15902.1"/>
    <property type="molecule type" value="Genomic_DNA"/>
</dbReference>
<dbReference type="Pfam" id="PF00725">
    <property type="entry name" value="3HCDH"/>
    <property type="match status" value="1"/>
</dbReference>